<feature type="transmembrane region" description="Helical" evidence="2">
    <location>
        <begin position="33"/>
        <end position="52"/>
    </location>
</feature>
<dbReference type="Proteomes" id="UP001560293">
    <property type="component" value="Unassembled WGS sequence"/>
</dbReference>
<dbReference type="EMBL" id="JBFTEZ010000002">
    <property type="protein sequence ID" value="MEX6463249.1"/>
    <property type="molecule type" value="Genomic_DNA"/>
</dbReference>
<accession>A0ABV3YE55</accession>
<sequence>MAADPAGPVDSGVPADASRRRLRHRVPLSVRQHWKLLVGAVAAFLVVVVVFGDTRVRPYITGDTSVIASAVTQNITGTEDLFDDTVAHELHLEIDDAEYARMIDAFERNGDKDWVTADLTIDGEFVNDVALRLKGNSTLQGLRGEGTGLGGGEGRGPGGGDGERQAGERPVPPEGFEPPEGMALPEGFDPPAGMQPPAGMGTEPPAGFAPPGLDSGISAEDPASLPLLVSFDENYEGRAYQGMTELSVRPGTPVLNEAVALELTEATGQATQRYAYSEYSVNDGPTTSRLVLEHPDDGYTSSAFDGPGYLYKADANSRFAYVGEDQSDYSDQFSQVNAGGDGTMQPIIDLLQWVDSASDEEFAGELDQWIDVESFVEYVATQNLLSNFDDMSGPGQNYYLWYDLGTEKFTVVSWDLNMAISGDATAGPHDTVSMGGPGGAGGPSGAEPPAGMPMGSPPGGGGNAGGQAGENQSGKNPDGERGGRGGPSMDHPLKTRFLESDSFTELYEQTYWRLYDQIYGSGLVAQTLDRVRQQFPLSDEVDSATLDEDAATLRAWIDQRTAALAEKRPA</sequence>
<feature type="compositionally biased region" description="Gly residues" evidence="1">
    <location>
        <begin position="435"/>
        <end position="444"/>
    </location>
</feature>
<organism evidence="3 4">
    <name type="scientific">Dietzia cinnamea</name>
    <dbReference type="NCBI Taxonomy" id="321318"/>
    <lineage>
        <taxon>Bacteria</taxon>
        <taxon>Bacillati</taxon>
        <taxon>Actinomycetota</taxon>
        <taxon>Actinomycetes</taxon>
        <taxon>Mycobacteriales</taxon>
        <taxon>Dietziaceae</taxon>
        <taxon>Dietzia</taxon>
    </lineage>
</organism>
<dbReference type="PANTHER" id="PTHR40050:SF1">
    <property type="entry name" value="INNER SPORE COAT PROTEIN H"/>
    <property type="match status" value="1"/>
</dbReference>
<feature type="compositionally biased region" description="Low complexity" evidence="1">
    <location>
        <begin position="190"/>
        <end position="201"/>
    </location>
</feature>
<proteinExistence type="predicted"/>
<evidence type="ECO:0000256" key="2">
    <source>
        <dbReference type="SAM" id="Phobius"/>
    </source>
</evidence>
<reference evidence="4" key="1">
    <citation type="submission" date="2024-07" db="EMBL/GenBank/DDBJ databases">
        <title>Pseudomonas strain that inhibits Aeromonas fish pathogens.</title>
        <authorList>
            <person name="Wildschutte H."/>
        </authorList>
    </citation>
    <scope>NUCLEOTIDE SEQUENCE [LARGE SCALE GENOMIC DNA]</scope>
    <source>
        <strain evidence="4">n60</strain>
    </source>
</reference>
<keyword evidence="2" id="KW-1133">Transmembrane helix</keyword>
<dbReference type="InterPro" id="IPR014867">
    <property type="entry name" value="Spore_coat_CotH_CotH2/3/7"/>
</dbReference>
<feature type="region of interest" description="Disordered" evidence="1">
    <location>
        <begin position="428"/>
        <end position="492"/>
    </location>
</feature>
<name>A0ABV3YE55_9ACTN</name>
<evidence type="ECO:0000256" key="1">
    <source>
        <dbReference type="SAM" id="MobiDB-lite"/>
    </source>
</evidence>
<feature type="compositionally biased region" description="Gly residues" evidence="1">
    <location>
        <begin position="457"/>
        <end position="468"/>
    </location>
</feature>
<keyword evidence="4" id="KW-1185">Reference proteome</keyword>
<keyword evidence="3" id="KW-0808">Transferase</keyword>
<keyword evidence="3" id="KW-0418">Kinase</keyword>
<dbReference type="GO" id="GO:0016301">
    <property type="term" value="F:kinase activity"/>
    <property type="evidence" value="ECO:0007669"/>
    <property type="project" value="UniProtKB-KW"/>
</dbReference>
<evidence type="ECO:0000313" key="3">
    <source>
        <dbReference type="EMBL" id="MEX6463249.1"/>
    </source>
</evidence>
<feature type="compositionally biased region" description="Low complexity" evidence="1">
    <location>
        <begin position="445"/>
        <end position="454"/>
    </location>
</feature>
<gene>
    <name evidence="3" type="ORF">AB6N35_02605</name>
</gene>
<evidence type="ECO:0000313" key="4">
    <source>
        <dbReference type="Proteomes" id="UP001560293"/>
    </source>
</evidence>
<keyword evidence="2" id="KW-0472">Membrane</keyword>
<dbReference type="PANTHER" id="PTHR40050">
    <property type="entry name" value="INNER SPORE COAT PROTEIN H"/>
    <property type="match status" value="1"/>
</dbReference>
<keyword evidence="2" id="KW-0812">Transmembrane</keyword>
<feature type="region of interest" description="Disordered" evidence="1">
    <location>
        <begin position="140"/>
        <end position="220"/>
    </location>
</feature>
<comment type="caution">
    <text evidence="3">The sequence shown here is derived from an EMBL/GenBank/DDBJ whole genome shotgun (WGS) entry which is preliminary data.</text>
</comment>
<feature type="compositionally biased region" description="Gly residues" evidence="1">
    <location>
        <begin position="143"/>
        <end position="160"/>
    </location>
</feature>
<dbReference type="RefSeq" id="WP_082767788.1">
    <property type="nucleotide sequence ID" value="NZ_JBFTEZ010000002.1"/>
</dbReference>
<dbReference type="Pfam" id="PF08757">
    <property type="entry name" value="CotH"/>
    <property type="match status" value="1"/>
</dbReference>
<protein>
    <submittedName>
        <fullName evidence="3">CotH kinase family protein</fullName>
    </submittedName>
</protein>